<gene>
    <name evidence="2" type="ORF">EPI10_006235</name>
</gene>
<comment type="caution">
    <text evidence="2">The sequence shown here is derived from an EMBL/GenBank/DDBJ whole genome shotgun (WGS) entry which is preliminary data.</text>
</comment>
<keyword evidence="1" id="KW-1133">Transmembrane helix</keyword>
<organism evidence="2 3">
    <name type="scientific">Gossypium australe</name>
    <dbReference type="NCBI Taxonomy" id="47621"/>
    <lineage>
        <taxon>Eukaryota</taxon>
        <taxon>Viridiplantae</taxon>
        <taxon>Streptophyta</taxon>
        <taxon>Embryophyta</taxon>
        <taxon>Tracheophyta</taxon>
        <taxon>Spermatophyta</taxon>
        <taxon>Magnoliopsida</taxon>
        <taxon>eudicotyledons</taxon>
        <taxon>Gunneridae</taxon>
        <taxon>Pentapetalae</taxon>
        <taxon>rosids</taxon>
        <taxon>malvids</taxon>
        <taxon>Malvales</taxon>
        <taxon>Malvaceae</taxon>
        <taxon>Malvoideae</taxon>
        <taxon>Gossypium</taxon>
    </lineage>
</organism>
<reference evidence="3" key="1">
    <citation type="journal article" date="2019" name="Plant Biotechnol. J.">
        <title>Genome sequencing of the Australian wild diploid species Gossypium australe highlights disease resistance and delayed gland morphogenesis.</title>
        <authorList>
            <person name="Cai Y."/>
            <person name="Cai X."/>
            <person name="Wang Q."/>
            <person name="Wang P."/>
            <person name="Zhang Y."/>
            <person name="Cai C."/>
            <person name="Xu Y."/>
            <person name="Wang K."/>
            <person name="Zhou Z."/>
            <person name="Wang C."/>
            <person name="Geng S."/>
            <person name="Li B."/>
            <person name="Dong Q."/>
            <person name="Hou Y."/>
            <person name="Wang H."/>
            <person name="Ai P."/>
            <person name="Liu Z."/>
            <person name="Yi F."/>
            <person name="Sun M."/>
            <person name="An G."/>
            <person name="Cheng J."/>
            <person name="Zhang Y."/>
            <person name="Shi Q."/>
            <person name="Xie Y."/>
            <person name="Shi X."/>
            <person name="Chang Y."/>
            <person name="Huang F."/>
            <person name="Chen Y."/>
            <person name="Hong S."/>
            <person name="Mi L."/>
            <person name="Sun Q."/>
            <person name="Zhang L."/>
            <person name="Zhou B."/>
            <person name="Peng R."/>
            <person name="Zhang X."/>
            <person name="Liu F."/>
        </authorList>
    </citation>
    <scope>NUCLEOTIDE SEQUENCE [LARGE SCALE GENOMIC DNA]</scope>
    <source>
        <strain evidence="3">cv. PA1801</strain>
    </source>
</reference>
<accession>A0A5B6WQM7</accession>
<feature type="transmembrane region" description="Helical" evidence="1">
    <location>
        <begin position="30"/>
        <end position="48"/>
    </location>
</feature>
<dbReference type="AlphaFoldDB" id="A0A5B6WQM7"/>
<keyword evidence="1" id="KW-0472">Membrane</keyword>
<evidence type="ECO:0000256" key="1">
    <source>
        <dbReference type="SAM" id="Phobius"/>
    </source>
</evidence>
<name>A0A5B6WQM7_9ROSI</name>
<dbReference type="EMBL" id="SMMG02000002">
    <property type="protein sequence ID" value="KAA3484130.1"/>
    <property type="molecule type" value="Genomic_DNA"/>
</dbReference>
<dbReference type="Proteomes" id="UP000325315">
    <property type="component" value="Unassembled WGS sequence"/>
</dbReference>
<keyword evidence="3" id="KW-1185">Reference proteome</keyword>
<sequence>MNEDPSQHFKWLLTIFGTFMYNRVSMTLSVFGYSLSILLMMLLCAGRFNKHLGRARKQVFGKVFSLEQDHGTSDGH</sequence>
<protein>
    <submittedName>
        <fullName evidence="2">Uncharacterized protein</fullName>
    </submittedName>
</protein>
<evidence type="ECO:0000313" key="3">
    <source>
        <dbReference type="Proteomes" id="UP000325315"/>
    </source>
</evidence>
<proteinExistence type="predicted"/>
<evidence type="ECO:0000313" key="2">
    <source>
        <dbReference type="EMBL" id="KAA3484130.1"/>
    </source>
</evidence>
<keyword evidence="1" id="KW-0812">Transmembrane</keyword>